<evidence type="ECO:0000313" key="11">
    <source>
        <dbReference type="Proteomes" id="UP001150538"/>
    </source>
</evidence>
<dbReference type="PANTHER" id="PTHR11002:SF76">
    <property type="entry name" value="CARBONIC ANHYDRASE"/>
    <property type="match status" value="1"/>
</dbReference>
<dbReference type="Proteomes" id="UP001150538">
    <property type="component" value="Unassembled WGS sequence"/>
</dbReference>
<keyword evidence="4 7" id="KW-0862">Zinc</keyword>
<evidence type="ECO:0000256" key="4">
    <source>
        <dbReference type="ARBA" id="ARBA00022833"/>
    </source>
</evidence>
<comment type="cofactor">
    <cofactor evidence="7">
        <name>Zn(2+)</name>
        <dbReference type="ChEBI" id="CHEBI:29105"/>
    </cofactor>
    <text evidence="7">Binds 1 zinc ion per subunit.</text>
</comment>
<dbReference type="GO" id="GO:0071244">
    <property type="term" value="P:cellular response to carbon dioxide"/>
    <property type="evidence" value="ECO:0007669"/>
    <property type="project" value="TreeGrafter"/>
</dbReference>
<name>A0A9W8A2Q7_9FUNG</name>
<evidence type="ECO:0000256" key="8">
    <source>
        <dbReference type="RuleBase" id="RU003956"/>
    </source>
</evidence>
<dbReference type="EC" id="4.2.1.1" evidence="2 8"/>
<protein>
    <recommendedName>
        <fullName evidence="2 8">Carbonic anhydrase</fullName>
        <ecNumber evidence="2 8">4.2.1.1</ecNumber>
    </recommendedName>
    <alternativeName>
        <fullName evidence="8">Carbonate dehydratase</fullName>
    </alternativeName>
</protein>
<evidence type="ECO:0000256" key="7">
    <source>
        <dbReference type="PIRSR" id="PIRSR601765-1"/>
    </source>
</evidence>
<dbReference type="OrthoDB" id="10248475at2759"/>
<dbReference type="Pfam" id="PF00484">
    <property type="entry name" value="Pro_CA"/>
    <property type="match status" value="1"/>
</dbReference>
<comment type="catalytic activity">
    <reaction evidence="6 8">
        <text>hydrogencarbonate + H(+) = CO2 + H2O</text>
        <dbReference type="Rhea" id="RHEA:10748"/>
        <dbReference type="ChEBI" id="CHEBI:15377"/>
        <dbReference type="ChEBI" id="CHEBI:15378"/>
        <dbReference type="ChEBI" id="CHEBI:16526"/>
        <dbReference type="ChEBI" id="CHEBI:17544"/>
        <dbReference type="EC" id="4.2.1.1"/>
    </reaction>
</comment>
<dbReference type="GO" id="GO:0004089">
    <property type="term" value="F:carbonate dehydratase activity"/>
    <property type="evidence" value="ECO:0007669"/>
    <property type="project" value="UniProtKB-UniRule"/>
</dbReference>
<keyword evidence="5 8" id="KW-0456">Lyase</keyword>
<dbReference type="GO" id="GO:0034599">
    <property type="term" value="P:cellular response to oxidative stress"/>
    <property type="evidence" value="ECO:0007669"/>
    <property type="project" value="TreeGrafter"/>
</dbReference>
<comment type="function">
    <text evidence="8">Reversible hydration of carbon dioxide.</text>
</comment>
<feature type="binding site" evidence="7">
    <location>
        <position position="90"/>
    </location>
    <ligand>
        <name>Zn(2+)</name>
        <dbReference type="ChEBI" id="CHEBI:29105"/>
    </ligand>
</feature>
<comment type="similarity">
    <text evidence="1 8">Belongs to the beta-class carbonic anhydrase family.</text>
</comment>
<dbReference type="SUPFAM" id="SSF53056">
    <property type="entry name" value="beta-carbonic anhydrase, cab"/>
    <property type="match status" value="1"/>
</dbReference>
<feature type="chain" id="PRO_5040968482" description="Carbonic anhydrase" evidence="9">
    <location>
        <begin position="21"/>
        <end position="262"/>
    </location>
</feature>
<evidence type="ECO:0000256" key="6">
    <source>
        <dbReference type="ARBA" id="ARBA00048348"/>
    </source>
</evidence>
<dbReference type="SMART" id="SM00947">
    <property type="entry name" value="Pro_CA"/>
    <property type="match status" value="1"/>
</dbReference>
<evidence type="ECO:0000256" key="5">
    <source>
        <dbReference type="ARBA" id="ARBA00023239"/>
    </source>
</evidence>
<keyword evidence="3 7" id="KW-0479">Metal-binding</keyword>
<comment type="caution">
    <text evidence="10">The sequence shown here is derived from an EMBL/GenBank/DDBJ whole genome shotgun (WGS) entry which is preliminary data.</text>
</comment>
<evidence type="ECO:0000256" key="2">
    <source>
        <dbReference type="ARBA" id="ARBA00012925"/>
    </source>
</evidence>
<keyword evidence="9" id="KW-0732">Signal</keyword>
<evidence type="ECO:0000256" key="3">
    <source>
        <dbReference type="ARBA" id="ARBA00022723"/>
    </source>
</evidence>
<proteinExistence type="inferred from homology"/>
<feature type="binding site" evidence="7">
    <location>
        <position position="147"/>
    </location>
    <ligand>
        <name>Zn(2+)</name>
        <dbReference type="ChEBI" id="CHEBI:29105"/>
    </ligand>
</feature>
<dbReference type="GO" id="GO:0008270">
    <property type="term" value="F:zinc ion binding"/>
    <property type="evidence" value="ECO:0007669"/>
    <property type="project" value="UniProtKB-UniRule"/>
</dbReference>
<dbReference type="Gene3D" id="3.40.1050.10">
    <property type="entry name" value="Carbonic anhydrase"/>
    <property type="match status" value="1"/>
</dbReference>
<dbReference type="CDD" id="cd00883">
    <property type="entry name" value="beta_CA_cladeA"/>
    <property type="match status" value="1"/>
</dbReference>
<accession>A0A9W8A2Q7</accession>
<evidence type="ECO:0000256" key="9">
    <source>
        <dbReference type="SAM" id="SignalP"/>
    </source>
</evidence>
<reference evidence="10" key="1">
    <citation type="submission" date="2022-07" db="EMBL/GenBank/DDBJ databases">
        <title>Phylogenomic reconstructions and comparative analyses of Kickxellomycotina fungi.</title>
        <authorList>
            <person name="Reynolds N.K."/>
            <person name="Stajich J.E."/>
            <person name="Barry K."/>
            <person name="Grigoriev I.V."/>
            <person name="Crous P."/>
            <person name="Smith M.E."/>
        </authorList>
    </citation>
    <scope>NUCLEOTIDE SEQUENCE</scope>
    <source>
        <strain evidence="10">NBRC 100468</strain>
    </source>
</reference>
<evidence type="ECO:0000256" key="1">
    <source>
        <dbReference type="ARBA" id="ARBA00006217"/>
    </source>
</evidence>
<dbReference type="InterPro" id="IPR036874">
    <property type="entry name" value="Carbonic_anhydrase_sf"/>
</dbReference>
<feature type="signal peptide" evidence="9">
    <location>
        <begin position="1"/>
        <end position="20"/>
    </location>
</feature>
<organism evidence="10 11">
    <name type="scientific">Mycoemilia scoparia</name>
    <dbReference type="NCBI Taxonomy" id="417184"/>
    <lineage>
        <taxon>Eukaryota</taxon>
        <taxon>Fungi</taxon>
        <taxon>Fungi incertae sedis</taxon>
        <taxon>Zoopagomycota</taxon>
        <taxon>Kickxellomycotina</taxon>
        <taxon>Kickxellomycetes</taxon>
        <taxon>Kickxellales</taxon>
        <taxon>Kickxellaceae</taxon>
        <taxon>Mycoemilia</taxon>
    </lineage>
</organism>
<dbReference type="PANTHER" id="PTHR11002">
    <property type="entry name" value="CARBONIC ANHYDRASE"/>
    <property type="match status" value="1"/>
</dbReference>
<gene>
    <name evidence="10" type="ORF">H4219_001764</name>
</gene>
<feature type="binding site" evidence="7">
    <location>
        <position position="88"/>
    </location>
    <ligand>
        <name>Zn(2+)</name>
        <dbReference type="ChEBI" id="CHEBI:29105"/>
    </ligand>
</feature>
<keyword evidence="11" id="KW-1185">Reference proteome</keyword>
<dbReference type="EMBL" id="JANBPU010000022">
    <property type="protein sequence ID" value="KAJ1919735.1"/>
    <property type="molecule type" value="Genomic_DNA"/>
</dbReference>
<dbReference type="AlphaFoldDB" id="A0A9W8A2Q7"/>
<feature type="binding site" evidence="7">
    <location>
        <position position="144"/>
    </location>
    <ligand>
        <name>Zn(2+)</name>
        <dbReference type="ChEBI" id="CHEBI:29105"/>
    </ligand>
</feature>
<evidence type="ECO:0000313" key="10">
    <source>
        <dbReference type="EMBL" id="KAJ1919735.1"/>
    </source>
</evidence>
<sequence>MYIGKSILVYTFMLTTYVAGDMFNQINAFRLDAEPVVKGKPFDYQKDPAVSRLLVGNNQWVDRTNAQDPSYFSKLAQGQDPKVLWIGCSDSREAVQSITGTGPGDVFVHRNIGNVFYENDLNMYSVLEYTIEHLKINHIVVVGHTHCGAVKAALARKSLGSIDNWLRKIQNVYSDYRTNLDAIKDQTTRETVVSVLNAKQTVENIARTPVLQKAWSQGKNITLHTWLFDIDSGRILDAKFSVAGAGDLDTTAKWEVGTVGGH</sequence>
<dbReference type="InterPro" id="IPR001765">
    <property type="entry name" value="Carbonic_anhydrase"/>
</dbReference>